<dbReference type="SMART" id="SM00338">
    <property type="entry name" value="BRLZ"/>
    <property type="match status" value="1"/>
</dbReference>
<evidence type="ECO:0000256" key="1">
    <source>
        <dbReference type="ARBA" id="ARBA00004123"/>
    </source>
</evidence>
<feature type="coiled-coil region" evidence="6">
    <location>
        <begin position="131"/>
        <end position="165"/>
    </location>
</feature>
<evidence type="ECO:0000256" key="5">
    <source>
        <dbReference type="ARBA" id="ARBA00023242"/>
    </source>
</evidence>
<feature type="compositionally biased region" description="Acidic residues" evidence="7">
    <location>
        <begin position="232"/>
        <end position="245"/>
    </location>
</feature>
<dbReference type="PANTHER" id="PTHR13044:SF14">
    <property type="entry name" value="CRYPTOCEPHAL, ISOFORM A"/>
    <property type="match status" value="1"/>
</dbReference>
<dbReference type="OMA" id="EMKYMIS"/>
<evidence type="ECO:0000313" key="9">
    <source>
        <dbReference type="EMBL" id="ORE19329.1"/>
    </source>
</evidence>
<feature type="compositionally biased region" description="Low complexity" evidence="7">
    <location>
        <begin position="67"/>
        <end position="81"/>
    </location>
</feature>
<gene>
    <name evidence="9" type="ORF">BCV71DRAFT_226364</name>
</gene>
<dbReference type="CDD" id="cd14705">
    <property type="entry name" value="bZIP_Zip1"/>
    <property type="match status" value="1"/>
</dbReference>
<dbReference type="AlphaFoldDB" id="A0A1X0S561"/>
<dbReference type="GO" id="GO:0005634">
    <property type="term" value="C:nucleus"/>
    <property type="evidence" value="ECO:0007669"/>
    <property type="project" value="UniProtKB-SubCell"/>
</dbReference>
<dbReference type="Pfam" id="PF07716">
    <property type="entry name" value="bZIP_2"/>
    <property type="match status" value="1"/>
</dbReference>
<keyword evidence="6" id="KW-0175">Coiled coil</keyword>
<feature type="domain" description="BZIP" evidence="8">
    <location>
        <begin position="103"/>
        <end position="162"/>
    </location>
</feature>
<evidence type="ECO:0000256" key="6">
    <source>
        <dbReference type="SAM" id="Coils"/>
    </source>
</evidence>
<protein>
    <recommendedName>
        <fullName evidence="8">BZIP domain-containing protein</fullName>
    </recommendedName>
</protein>
<sequence>MQTAHSGNHNSYSNNQGKLMSISSIIASSSNPYYKDEKRISLPGHPYNHPHHFPLFRSPPASPEPSSPSSLSSSPRHSMCSMQQKSTDDEEDREASSAPLTLEERRLRNKAASAKYRQKKSQQHSEMKYMISKLSEQNAVLERQLQELRLENERLKATSDRLRGKMVARKMLKKWIGKQASAPDNMVCSYNQQQQQHYQQYGDRLSYLCHLPSNSPLTTELSSNMIDISNSDQEDDVDDIDLSSD</sequence>
<dbReference type="InterPro" id="IPR046347">
    <property type="entry name" value="bZIP_sf"/>
</dbReference>
<proteinExistence type="predicted"/>
<keyword evidence="3" id="KW-0238">DNA-binding</keyword>
<keyword evidence="2" id="KW-0805">Transcription regulation</keyword>
<evidence type="ECO:0000256" key="4">
    <source>
        <dbReference type="ARBA" id="ARBA00023163"/>
    </source>
</evidence>
<dbReference type="PANTHER" id="PTHR13044">
    <property type="entry name" value="ACTIVATING TRANSCRIPTION FACTOR ATF 4/5"/>
    <property type="match status" value="1"/>
</dbReference>
<keyword evidence="5" id="KW-0539">Nucleus</keyword>
<evidence type="ECO:0000256" key="7">
    <source>
        <dbReference type="SAM" id="MobiDB-lite"/>
    </source>
</evidence>
<evidence type="ECO:0000256" key="3">
    <source>
        <dbReference type="ARBA" id="ARBA00023125"/>
    </source>
</evidence>
<dbReference type="PROSITE" id="PS50217">
    <property type="entry name" value="BZIP"/>
    <property type="match status" value="1"/>
</dbReference>
<dbReference type="Gene3D" id="1.20.5.170">
    <property type="match status" value="1"/>
</dbReference>
<dbReference type="PROSITE" id="PS00036">
    <property type="entry name" value="BZIP_BASIC"/>
    <property type="match status" value="1"/>
</dbReference>
<dbReference type="GO" id="GO:0001228">
    <property type="term" value="F:DNA-binding transcription activator activity, RNA polymerase II-specific"/>
    <property type="evidence" value="ECO:0007669"/>
    <property type="project" value="TreeGrafter"/>
</dbReference>
<dbReference type="GO" id="GO:0000977">
    <property type="term" value="F:RNA polymerase II transcription regulatory region sequence-specific DNA binding"/>
    <property type="evidence" value="ECO:0007669"/>
    <property type="project" value="TreeGrafter"/>
</dbReference>
<reference evidence="9 10" key="1">
    <citation type="journal article" date="2016" name="Proc. Natl. Acad. Sci. U.S.A.">
        <title>Lipid metabolic changes in an early divergent fungus govern the establishment of a mutualistic symbiosis with endobacteria.</title>
        <authorList>
            <person name="Lastovetsky O.A."/>
            <person name="Gaspar M.L."/>
            <person name="Mondo S.J."/>
            <person name="LaButti K.M."/>
            <person name="Sandor L."/>
            <person name="Grigoriev I.V."/>
            <person name="Henry S.A."/>
            <person name="Pawlowska T.E."/>
        </authorList>
    </citation>
    <scope>NUCLEOTIDE SEQUENCE [LARGE SCALE GENOMIC DNA]</scope>
    <source>
        <strain evidence="9 10">ATCC 11559</strain>
    </source>
</reference>
<feature type="region of interest" description="Disordered" evidence="7">
    <location>
        <begin position="224"/>
        <end position="245"/>
    </location>
</feature>
<organism evidence="9 10">
    <name type="scientific">Rhizopus microsporus</name>
    <dbReference type="NCBI Taxonomy" id="58291"/>
    <lineage>
        <taxon>Eukaryota</taxon>
        <taxon>Fungi</taxon>
        <taxon>Fungi incertae sedis</taxon>
        <taxon>Mucoromycota</taxon>
        <taxon>Mucoromycotina</taxon>
        <taxon>Mucoromycetes</taxon>
        <taxon>Mucorales</taxon>
        <taxon>Mucorineae</taxon>
        <taxon>Rhizopodaceae</taxon>
        <taxon>Rhizopus</taxon>
    </lineage>
</organism>
<dbReference type="InterPro" id="IPR004827">
    <property type="entry name" value="bZIP"/>
</dbReference>
<evidence type="ECO:0000313" key="10">
    <source>
        <dbReference type="Proteomes" id="UP000242381"/>
    </source>
</evidence>
<name>A0A1X0S561_RHIZD</name>
<feature type="region of interest" description="Disordered" evidence="7">
    <location>
        <begin position="35"/>
        <end position="126"/>
    </location>
</feature>
<dbReference type="Proteomes" id="UP000242381">
    <property type="component" value="Unassembled WGS sequence"/>
</dbReference>
<evidence type="ECO:0000259" key="8">
    <source>
        <dbReference type="PROSITE" id="PS50217"/>
    </source>
</evidence>
<accession>A0A1X0S561</accession>
<dbReference type="EMBL" id="KV921312">
    <property type="protein sequence ID" value="ORE19329.1"/>
    <property type="molecule type" value="Genomic_DNA"/>
</dbReference>
<dbReference type="SUPFAM" id="SSF57959">
    <property type="entry name" value="Leucine zipper domain"/>
    <property type="match status" value="1"/>
</dbReference>
<keyword evidence="4" id="KW-0804">Transcription</keyword>
<dbReference type="VEuPathDB" id="FungiDB:BCV72DRAFT_305667"/>
<comment type="subcellular location">
    <subcellularLocation>
        <location evidence="1">Nucleus</location>
    </subcellularLocation>
</comment>
<evidence type="ECO:0000256" key="2">
    <source>
        <dbReference type="ARBA" id="ARBA00023015"/>
    </source>
</evidence>